<feature type="domain" description="UspA" evidence="2">
    <location>
        <begin position="191"/>
        <end position="325"/>
    </location>
</feature>
<dbReference type="InterPro" id="IPR006016">
    <property type="entry name" value="UspA"/>
</dbReference>
<dbReference type="CDD" id="cd00293">
    <property type="entry name" value="USP-like"/>
    <property type="match status" value="1"/>
</dbReference>
<dbReference type="Pfam" id="PF00582">
    <property type="entry name" value="Usp"/>
    <property type="match status" value="2"/>
</dbReference>
<evidence type="ECO:0000313" key="3">
    <source>
        <dbReference type="EMBL" id="NYJ78675.1"/>
    </source>
</evidence>
<dbReference type="RefSeq" id="WP_179541985.1">
    <property type="nucleotide sequence ID" value="NZ_BAAALL010000005.1"/>
</dbReference>
<comment type="caution">
    <text evidence="3">The sequence shown here is derived from an EMBL/GenBank/DDBJ whole genome shotgun (WGS) entry which is preliminary data.</text>
</comment>
<organism evidence="3 4">
    <name type="scientific">Nesterenkonia xinjiangensis</name>
    <dbReference type="NCBI Taxonomy" id="225327"/>
    <lineage>
        <taxon>Bacteria</taxon>
        <taxon>Bacillati</taxon>
        <taxon>Actinomycetota</taxon>
        <taxon>Actinomycetes</taxon>
        <taxon>Micrococcales</taxon>
        <taxon>Micrococcaceae</taxon>
        <taxon>Nesterenkonia</taxon>
    </lineage>
</organism>
<dbReference type="SUPFAM" id="SSF52402">
    <property type="entry name" value="Adenine nucleotide alpha hydrolases-like"/>
    <property type="match status" value="2"/>
</dbReference>
<gene>
    <name evidence="3" type="ORF">HNR09_002086</name>
</gene>
<comment type="similarity">
    <text evidence="1">Belongs to the universal stress protein A family.</text>
</comment>
<sequence length="342" mass="35383">MLGTTAVTSIAVAREKELLEMNATTEEHLPDDAQGTRQGVVVGVDGSPHADRALRLGAALASARGVPLTAVFAYTMSPYAINAASYGQPVVDEKALKHEGEEILRRALSTADAARGDVRTAVERGPAGQALAHHSRNADVIVVGTRGRGGFTGMLLGSTSASLPSRSHCPVVIVPHSTDAGDAEPDPQAPVSVGVDGSAHSLVAALEAAAWAESLGVPLRLLSALPPMAADVMTWAPLEAQVQEARDQLTGQLEEDATWLRGRCPEVDVSISVVDGAAATVMVEASKTSQLTVVGTRGHGGFVGMLVGSTSSSTMHHAQGPLMIVSQEGGADVGDHRRMHKR</sequence>
<feature type="domain" description="UspA" evidence="2">
    <location>
        <begin position="40"/>
        <end position="175"/>
    </location>
</feature>
<evidence type="ECO:0000259" key="2">
    <source>
        <dbReference type="Pfam" id="PF00582"/>
    </source>
</evidence>
<dbReference type="PANTHER" id="PTHR46268:SF6">
    <property type="entry name" value="UNIVERSAL STRESS PROTEIN UP12"/>
    <property type="match status" value="1"/>
</dbReference>
<proteinExistence type="inferred from homology"/>
<evidence type="ECO:0000313" key="4">
    <source>
        <dbReference type="Proteomes" id="UP000535437"/>
    </source>
</evidence>
<evidence type="ECO:0000256" key="1">
    <source>
        <dbReference type="ARBA" id="ARBA00008791"/>
    </source>
</evidence>
<dbReference type="AlphaFoldDB" id="A0A7Z0GMF2"/>
<dbReference type="Proteomes" id="UP000535437">
    <property type="component" value="Unassembled WGS sequence"/>
</dbReference>
<protein>
    <submittedName>
        <fullName evidence="3">Nucleotide-binding universal stress UspA family protein</fullName>
    </submittedName>
</protein>
<dbReference type="Gene3D" id="3.40.50.620">
    <property type="entry name" value="HUPs"/>
    <property type="match status" value="2"/>
</dbReference>
<dbReference type="InterPro" id="IPR014729">
    <property type="entry name" value="Rossmann-like_a/b/a_fold"/>
</dbReference>
<accession>A0A7Z0GMF2</accession>
<name>A0A7Z0GMF2_9MICC</name>
<dbReference type="PANTHER" id="PTHR46268">
    <property type="entry name" value="STRESS RESPONSE PROTEIN NHAX"/>
    <property type="match status" value="1"/>
</dbReference>
<keyword evidence="4" id="KW-1185">Reference proteome</keyword>
<reference evidence="3 4" key="1">
    <citation type="submission" date="2020-07" db="EMBL/GenBank/DDBJ databases">
        <title>Sequencing the genomes of 1000 actinobacteria strains.</title>
        <authorList>
            <person name="Klenk H.-P."/>
        </authorList>
    </citation>
    <scope>NUCLEOTIDE SEQUENCE [LARGE SCALE GENOMIC DNA]</scope>
    <source>
        <strain evidence="3 4">DSM 15475</strain>
    </source>
</reference>
<dbReference type="PRINTS" id="PR01438">
    <property type="entry name" value="UNVRSLSTRESS"/>
</dbReference>
<dbReference type="EMBL" id="JACCFY010000001">
    <property type="protein sequence ID" value="NYJ78675.1"/>
    <property type="molecule type" value="Genomic_DNA"/>
</dbReference>
<dbReference type="InterPro" id="IPR006015">
    <property type="entry name" value="Universal_stress_UspA"/>
</dbReference>